<reference evidence="1 2" key="1">
    <citation type="journal article" date="2016" name="Nat. Commun.">
        <title>Thousands of microbial genomes shed light on interconnected biogeochemical processes in an aquifer system.</title>
        <authorList>
            <person name="Anantharaman K."/>
            <person name="Brown C.T."/>
            <person name="Hug L.A."/>
            <person name="Sharon I."/>
            <person name="Castelle C.J."/>
            <person name="Probst A.J."/>
            <person name="Thomas B.C."/>
            <person name="Singh A."/>
            <person name="Wilkins M.J."/>
            <person name="Karaoz U."/>
            <person name="Brodie E.L."/>
            <person name="Williams K.H."/>
            <person name="Hubbard S.S."/>
            <person name="Banfield J.F."/>
        </authorList>
    </citation>
    <scope>NUCLEOTIDE SEQUENCE [LARGE SCALE GENOMIC DNA]</scope>
</reference>
<sequence>MLRDPYQDQVSTRFDSQTQWQSRLARVLAITAKRRLERAVGPKLEPLGPLSRFMGESSMFLVMTFIEDIFRSAPDFILGNLKPRGPIPISRTEIIDIERITSSDMITLGALVKNMSPIERVDFKRAVLNDAARTFVGVMSSDSEGRALLAEENHRTVRELLRDWTQEISDYLGVKNKGLKNTAERIKRQRQSLRIFPFKWRRGRPSRHL</sequence>
<dbReference type="Proteomes" id="UP000177111">
    <property type="component" value="Unassembled WGS sequence"/>
</dbReference>
<dbReference type="AlphaFoldDB" id="A0A1F8H3M0"/>
<evidence type="ECO:0000313" key="1">
    <source>
        <dbReference type="EMBL" id="OGN31419.1"/>
    </source>
</evidence>
<organism evidence="1 2">
    <name type="scientific">Candidatus Yanofskybacteria bacterium RIFCSPLOWO2_02_FULL_44_18</name>
    <dbReference type="NCBI Taxonomy" id="1802705"/>
    <lineage>
        <taxon>Bacteria</taxon>
        <taxon>Candidatus Yanofskyibacteriota</taxon>
    </lineage>
</organism>
<name>A0A1F8H3M0_9BACT</name>
<protein>
    <submittedName>
        <fullName evidence="1">Uncharacterized protein</fullName>
    </submittedName>
</protein>
<accession>A0A1F8H3M0</accession>
<proteinExistence type="predicted"/>
<comment type="caution">
    <text evidence="1">The sequence shown here is derived from an EMBL/GenBank/DDBJ whole genome shotgun (WGS) entry which is preliminary data.</text>
</comment>
<dbReference type="EMBL" id="MGKT01000002">
    <property type="protein sequence ID" value="OGN31419.1"/>
    <property type="molecule type" value="Genomic_DNA"/>
</dbReference>
<gene>
    <name evidence="1" type="ORF">A3I96_01125</name>
</gene>
<evidence type="ECO:0000313" key="2">
    <source>
        <dbReference type="Proteomes" id="UP000177111"/>
    </source>
</evidence>